<dbReference type="AlphaFoldDB" id="A0A6M3L4A6"/>
<gene>
    <name evidence="1" type="ORF">MM415B02817_0002</name>
</gene>
<protein>
    <submittedName>
        <fullName evidence="1">Uncharacterized protein</fullName>
    </submittedName>
</protein>
<accession>A0A6M3L4A6</accession>
<name>A0A6M3L4A6_9ZZZZ</name>
<dbReference type="EMBL" id="MT142758">
    <property type="protein sequence ID" value="QJA88155.1"/>
    <property type="molecule type" value="Genomic_DNA"/>
</dbReference>
<evidence type="ECO:0000313" key="1">
    <source>
        <dbReference type="EMBL" id="QJA88155.1"/>
    </source>
</evidence>
<reference evidence="1" key="1">
    <citation type="submission" date="2020-03" db="EMBL/GenBank/DDBJ databases">
        <title>The deep terrestrial virosphere.</title>
        <authorList>
            <person name="Holmfeldt K."/>
            <person name="Nilsson E."/>
            <person name="Simone D."/>
            <person name="Lopez-Fernandez M."/>
            <person name="Wu X."/>
            <person name="de Brujin I."/>
            <person name="Lundin D."/>
            <person name="Andersson A."/>
            <person name="Bertilsson S."/>
            <person name="Dopson M."/>
        </authorList>
    </citation>
    <scope>NUCLEOTIDE SEQUENCE</scope>
    <source>
        <strain evidence="1">MM415B02817</strain>
    </source>
</reference>
<proteinExistence type="predicted"/>
<organism evidence="1">
    <name type="scientific">viral metagenome</name>
    <dbReference type="NCBI Taxonomy" id="1070528"/>
    <lineage>
        <taxon>unclassified sequences</taxon>
        <taxon>metagenomes</taxon>
        <taxon>organismal metagenomes</taxon>
    </lineage>
</organism>
<sequence length="51" mass="6516">MWSKAFKAWGIWDEDYHEKYRQYIHDKRYKTYIDLVIGDIKDKWETKIIYK</sequence>